<name>A0A2Z7BLD7_9LAMI</name>
<protein>
    <recommendedName>
        <fullName evidence="2">DUF632 domain-containing protein</fullName>
    </recommendedName>
</protein>
<evidence type="ECO:0000313" key="3">
    <source>
        <dbReference type="EMBL" id="KZV35106.1"/>
    </source>
</evidence>
<feature type="domain" description="DUF632" evidence="2">
    <location>
        <begin position="99"/>
        <end position="419"/>
    </location>
</feature>
<evidence type="ECO:0000259" key="2">
    <source>
        <dbReference type="Pfam" id="PF04782"/>
    </source>
</evidence>
<keyword evidence="4" id="KW-1185">Reference proteome</keyword>
<evidence type="ECO:0000313" key="4">
    <source>
        <dbReference type="Proteomes" id="UP000250235"/>
    </source>
</evidence>
<proteinExistence type="predicted"/>
<feature type="region of interest" description="Disordered" evidence="1">
    <location>
        <begin position="1"/>
        <end position="30"/>
    </location>
</feature>
<organism evidence="3 4">
    <name type="scientific">Dorcoceras hygrometricum</name>
    <dbReference type="NCBI Taxonomy" id="472368"/>
    <lineage>
        <taxon>Eukaryota</taxon>
        <taxon>Viridiplantae</taxon>
        <taxon>Streptophyta</taxon>
        <taxon>Embryophyta</taxon>
        <taxon>Tracheophyta</taxon>
        <taxon>Spermatophyta</taxon>
        <taxon>Magnoliopsida</taxon>
        <taxon>eudicotyledons</taxon>
        <taxon>Gunneridae</taxon>
        <taxon>Pentapetalae</taxon>
        <taxon>asterids</taxon>
        <taxon>lamiids</taxon>
        <taxon>Lamiales</taxon>
        <taxon>Gesneriaceae</taxon>
        <taxon>Didymocarpoideae</taxon>
        <taxon>Trichosporeae</taxon>
        <taxon>Loxocarpinae</taxon>
        <taxon>Dorcoceras</taxon>
    </lineage>
</organism>
<evidence type="ECO:0000256" key="1">
    <source>
        <dbReference type="SAM" id="MobiDB-lite"/>
    </source>
</evidence>
<dbReference type="PANTHER" id="PTHR21450">
    <property type="entry name" value="PROTEIN ALTERED PHOSPHATE STARVATION RESPONSE 1"/>
    <property type="match status" value="1"/>
</dbReference>
<dbReference type="InterPro" id="IPR006867">
    <property type="entry name" value="DUF632"/>
</dbReference>
<accession>A0A2Z7BLD7</accession>
<gene>
    <name evidence="3" type="ORF">F511_20199</name>
</gene>
<dbReference type="Proteomes" id="UP000250235">
    <property type="component" value="Unassembled WGS sequence"/>
</dbReference>
<sequence>MPSRQSGEIENQHLKEVSKTSPSPPFQKGILRAGQPQSVAINLSGEKNIPQTYLSNIVDEKSKKKKVASFDLEDALHQNADPSKLSGVTPLSPDGNRDLREVVAEIRDDFEIASGFGKEVAMMLEVGKLPHQPSSLKAILSRIIFQIAPSMSPRDASSIQSIKSASETRKLAKSYLQDIGRNVNMKPCSLSSTLDKLLVWEKKLYKEVKDEEKIRVKYEKQCKRLKLLDEGGAEATQLDAAQESIRRLRTKLDVSIRAIDGISIRINEMRDEELQPQVAALIHGLIRMWKAMFKFHQKQFQAIIESKMRKLKANPAASLQTDLNSRATIVLERELSLWFGHFRNWIGFQKSYVESLNGWLVHCLHYEPEETPDGSVPYSPGQLGAPPIFVICNDWHQAMEAISEARVASAMNTFATILRQLGQKQDEEARQRLKAEYLSKDYEKNLGTRSFDEGKLEREQDAVSNKTGLSLFPVDNGVSPLDDLKVDLDSMRHRLAEERIKHKDAVKLVHDAASSCLRSGLVPIFQAFESFTSDALTLHEHVRLQYHA</sequence>
<reference evidence="3 4" key="1">
    <citation type="journal article" date="2015" name="Proc. Natl. Acad. Sci. U.S.A.">
        <title>The resurrection genome of Boea hygrometrica: A blueprint for survival of dehydration.</title>
        <authorList>
            <person name="Xiao L."/>
            <person name="Yang G."/>
            <person name="Zhang L."/>
            <person name="Yang X."/>
            <person name="Zhao S."/>
            <person name="Ji Z."/>
            <person name="Zhou Q."/>
            <person name="Hu M."/>
            <person name="Wang Y."/>
            <person name="Chen M."/>
            <person name="Xu Y."/>
            <person name="Jin H."/>
            <person name="Xiao X."/>
            <person name="Hu G."/>
            <person name="Bao F."/>
            <person name="Hu Y."/>
            <person name="Wan P."/>
            <person name="Li L."/>
            <person name="Deng X."/>
            <person name="Kuang T."/>
            <person name="Xiang C."/>
            <person name="Zhu J.K."/>
            <person name="Oliver M.J."/>
            <person name="He Y."/>
        </authorList>
    </citation>
    <scope>NUCLEOTIDE SEQUENCE [LARGE SCALE GENOMIC DNA]</scope>
    <source>
        <strain evidence="4">cv. XS01</strain>
    </source>
</reference>
<dbReference type="EMBL" id="KV005002">
    <property type="protein sequence ID" value="KZV35106.1"/>
    <property type="molecule type" value="Genomic_DNA"/>
</dbReference>
<dbReference type="Pfam" id="PF04782">
    <property type="entry name" value="DUF632"/>
    <property type="match status" value="1"/>
</dbReference>
<dbReference type="AlphaFoldDB" id="A0A2Z7BLD7"/>
<dbReference type="PANTHER" id="PTHR21450:SF2">
    <property type="entry name" value="FAMILY PROTEIN, PUTATIVE (DUF630 AND DUF632)-RELATED"/>
    <property type="match status" value="1"/>
</dbReference>
<dbReference type="OrthoDB" id="1925648at2759"/>